<feature type="region of interest" description="Disordered" evidence="1">
    <location>
        <begin position="304"/>
        <end position="409"/>
    </location>
</feature>
<reference evidence="2" key="1">
    <citation type="submission" date="2020-11" db="EMBL/GenBank/DDBJ databases">
        <authorList>
            <consortium name="DOE Joint Genome Institute"/>
            <person name="Ahrendt S."/>
            <person name="Riley R."/>
            <person name="Andreopoulos W."/>
            <person name="Labutti K."/>
            <person name="Pangilinan J."/>
            <person name="Ruiz-Duenas F.J."/>
            <person name="Barrasa J.M."/>
            <person name="Sanchez-Garcia M."/>
            <person name="Camarero S."/>
            <person name="Miyauchi S."/>
            <person name="Serrano A."/>
            <person name="Linde D."/>
            <person name="Babiker R."/>
            <person name="Drula E."/>
            <person name="Ayuso-Fernandez I."/>
            <person name="Pacheco R."/>
            <person name="Padilla G."/>
            <person name="Ferreira P."/>
            <person name="Barriuso J."/>
            <person name="Kellner H."/>
            <person name="Castanera R."/>
            <person name="Alfaro M."/>
            <person name="Ramirez L."/>
            <person name="Pisabarro A.G."/>
            <person name="Kuo A."/>
            <person name="Tritt A."/>
            <person name="Lipzen A."/>
            <person name="He G."/>
            <person name="Yan M."/>
            <person name="Ng V."/>
            <person name="Cullen D."/>
            <person name="Martin F."/>
            <person name="Rosso M.-N."/>
            <person name="Henrissat B."/>
            <person name="Hibbett D."/>
            <person name="Martinez A.T."/>
            <person name="Grigoriev I.V."/>
        </authorList>
    </citation>
    <scope>NUCLEOTIDE SEQUENCE</scope>
    <source>
        <strain evidence="2">CIRM-BRFM 674</strain>
    </source>
</reference>
<proteinExistence type="predicted"/>
<dbReference type="AlphaFoldDB" id="A0A9P5YQQ3"/>
<feature type="compositionally biased region" description="Basic and acidic residues" evidence="1">
    <location>
        <begin position="342"/>
        <end position="352"/>
    </location>
</feature>
<evidence type="ECO:0000313" key="2">
    <source>
        <dbReference type="EMBL" id="KAF9472995.1"/>
    </source>
</evidence>
<dbReference type="EMBL" id="MU155479">
    <property type="protein sequence ID" value="KAF9472995.1"/>
    <property type="molecule type" value="Genomic_DNA"/>
</dbReference>
<dbReference type="Proteomes" id="UP000807469">
    <property type="component" value="Unassembled WGS sequence"/>
</dbReference>
<evidence type="ECO:0000256" key="1">
    <source>
        <dbReference type="SAM" id="MobiDB-lite"/>
    </source>
</evidence>
<sequence>MLNELSQTLLAVEKTRFLTYQDTKFFVGVGRRYPINIIRPDLARPYHVPGTPEYIAAQAAHERELLERAGRNAGVLQPSNAEPEVAAAASDTTATEVQVDNQGKEKPRSAGPKTCTETRNIPEAICVPNMSRSEFITAALAAHNFQNVYIPGATSDHGMRISCSGSTGGKSQAPVIQDDQDWKALQRQLKAHVSRPKSKLNTIAVPFDLDFMERYKNRKRALSPSTTLDINHREMEHGSHDQSALLRAIEEIKAAWVCEEHAPGVKTGAARFPSLETAPKKYQNAGLRKDYNIVQKSRNADVFDPFESGGLHDEDITSDRPPLPSSNPRAERVDVQQFPENVQRDRTRRNEVDLSTPWRSTETSCSLEGILNNRLSSTKASEPPKADRGKGQAKRQVISDSDSQIPLPPSARFLESDFITPVAQKFLKYAANSAMRPAIDGENPPKDVYALILLAICQQESYSST</sequence>
<protein>
    <submittedName>
        <fullName evidence="2">Uncharacterized protein</fullName>
    </submittedName>
</protein>
<comment type="caution">
    <text evidence="2">The sequence shown here is derived from an EMBL/GenBank/DDBJ whole genome shotgun (WGS) entry which is preliminary data.</text>
</comment>
<name>A0A9P5YQQ3_9AGAR</name>
<feature type="compositionally biased region" description="Polar residues" evidence="1">
    <location>
        <begin position="357"/>
        <end position="366"/>
    </location>
</feature>
<feature type="compositionally biased region" description="Polar residues" evidence="1">
    <location>
        <begin position="90"/>
        <end position="101"/>
    </location>
</feature>
<feature type="region of interest" description="Disordered" evidence="1">
    <location>
        <begin position="75"/>
        <end position="116"/>
    </location>
</feature>
<keyword evidence="3" id="KW-1185">Reference proteome</keyword>
<dbReference type="OrthoDB" id="3190308at2759"/>
<accession>A0A9P5YQQ3</accession>
<gene>
    <name evidence="2" type="ORF">BDN70DRAFT_967282</name>
</gene>
<organism evidence="2 3">
    <name type="scientific">Pholiota conissans</name>
    <dbReference type="NCBI Taxonomy" id="109636"/>
    <lineage>
        <taxon>Eukaryota</taxon>
        <taxon>Fungi</taxon>
        <taxon>Dikarya</taxon>
        <taxon>Basidiomycota</taxon>
        <taxon>Agaricomycotina</taxon>
        <taxon>Agaricomycetes</taxon>
        <taxon>Agaricomycetidae</taxon>
        <taxon>Agaricales</taxon>
        <taxon>Agaricineae</taxon>
        <taxon>Strophariaceae</taxon>
        <taxon>Pholiota</taxon>
    </lineage>
</organism>
<evidence type="ECO:0000313" key="3">
    <source>
        <dbReference type="Proteomes" id="UP000807469"/>
    </source>
</evidence>